<evidence type="ECO:0000256" key="8">
    <source>
        <dbReference type="SAM" id="Phobius"/>
    </source>
</evidence>
<keyword evidence="11" id="KW-1185">Reference proteome</keyword>
<keyword evidence="1" id="KW-0832">Ubl conjugation</keyword>
<proteinExistence type="predicted"/>
<reference evidence="10" key="1">
    <citation type="journal article" date="2023" name="IScience">
        <title>Live-bearing cockroach genome reveals convergent evolutionary mechanisms linked to viviparity in insects and beyond.</title>
        <authorList>
            <person name="Fouks B."/>
            <person name="Harrison M.C."/>
            <person name="Mikhailova A.A."/>
            <person name="Marchal E."/>
            <person name="English S."/>
            <person name="Carruthers M."/>
            <person name="Jennings E.C."/>
            <person name="Chiamaka E.L."/>
            <person name="Frigard R.A."/>
            <person name="Pippel M."/>
            <person name="Attardo G.M."/>
            <person name="Benoit J.B."/>
            <person name="Bornberg-Bauer E."/>
            <person name="Tobe S.S."/>
        </authorList>
    </citation>
    <scope>NUCLEOTIDE SEQUENCE</scope>
    <source>
        <strain evidence="10">Stay&amp;Tobe</strain>
    </source>
</reference>
<dbReference type="EMBL" id="JASPKZ010007464">
    <property type="protein sequence ID" value="KAJ9584124.1"/>
    <property type="molecule type" value="Genomic_DNA"/>
</dbReference>
<dbReference type="GO" id="GO:0005634">
    <property type="term" value="C:nucleus"/>
    <property type="evidence" value="ECO:0007669"/>
    <property type="project" value="TreeGrafter"/>
</dbReference>
<name>A0AAD7ZNP1_DIPPU</name>
<dbReference type="PANTHER" id="PTHR46542">
    <property type="entry name" value="X-BOX BINDING PROTEIN 1"/>
    <property type="match status" value="1"/>
</dbReference>
<dbReference type="Proteomes" id="UP001233999">
    <property type="component" value="Unassembled WGS sequence"/>
</dbReference>
<feature type="domain" description="BZIP" evidence="9">
    <location>
        <begin position="73"/>
        <end position="136"/>
    </location>
</feature>
<dbReference type="SMART" id="SM00338">
    <property type="entry name" value="BRLZ"/>
    <property type="match status" value="1"/>
</dbReference>
<evidence type="ECO:0000256" key="4">
    <source>
        <dbReference type="ARBA" id="ARBA00023163"/>
    </source>
</evidence>
<evidence type="ECO:0000256" key="2">
    <source>
        <dbReference type="ARBA" id="ARBA00023015"/>
    </source>
</evidence>
<sequence>MAIPKAIIITAVPKYIGADGSLTNNVGIKLKSGNSILRCNTSDLQSSDLVSNKIVIPKVEYSPKRRLDHLSLEEKQQRKKLKNRVAAQSSRDRKKARMDDLESEVRALREKNDLLMQQCEDLKQEKAQLATENEELRHKLENHQAHCVGCRVQVEPAEFCILPLPKGWTLQQALCLGHKTQVMIMWRLMTYSLLYQISSTVLMEICAYLTWMNWQKAYSKKLNKNLLTSMTKIIQSLELLGAKEKEAILKWWGRHQKMWKPVEN</sequence>
<keyword evidence="8" id="KW-0472">Membrane</keyword>
<evidence type="ECO:0000256" key="5">
    <source>
        <dbReference type="ARBA" id="ARBA00023242"/>
    </source>
</evidence>
<dbReference type="PROSITE" id="PS50217">
    <property type="entry name" value="BZIP"/>
    <property type="match status" value="1"/>
</dbReference>
<accession>A0AAD7ZNP1</accession>
<feature type="transmembrane region" description="Helical" evidence="8">
    <location>
        <begin position="193"/>
        <end position="214"/>
    </location>
</feature>
<reference evidence="10" key="2">
    <citation type="submission" date="2023-05" db="EMBL/GenBank/DDBJ databases">
        <authorList>
            <person name="Fouks B."/>
        </authorList>
    </citation>
    <scope>NUCLEOTIDE SEQUENCE</scope>
    <source>
        <strain evidence="10">Stay&amp;Tobe</strain>
        <tissue evidence="10">Testes</tissue>
    </source>
</reference>
<dbReference type="Pfam" id="PF07716">
    <property type="entry name" value="bZIP_2"/>
    <property type="match status" value="1"/>
</dbReference>
<evidence type="ECO:0000256" key="7">
    <source>
        <dbReference type="SAM" id="MobiDB-lite"/>
    </source>
</evidence>
<evidence type="ECO:0000313" key="11">
    <source>
        <dbReference type="Proteomes" id="UP001233999"/>
    </source>
</evidence>
<dbReference type="GO" id="GO:0000977">
    <property type="term" value="F:RNA polymerase II transcription regulatory region sequence-specific DNA binding"/>
    <property type="evidence" value="ECO:0007669"/>
    <property type="project" value="TreeGrafter"/>
</dbReference>
<keyword evidence="4" id="KW-0804">Transcription</keyword>
<keyword evidence="5" id="KW-0539">Nucleus</keyword>
<protein>
    <recommendedName>
        <fullName evidence="6">X-box-binding protein 1</fullName>
    </recommendedName>
</protein>
<gene>
    <name evidence="10" type="ORF">L9F63_021533</name>
</gene>
<keyword evidence="3" id="KW-0238">DNA-binding</keyword>
<dbReference type="Gene3D" id="1.20.5.170">
    <property type="match status" value="1"/>
</dbReference>
<evidence type="ECO:0000313" key="10">
    <source>
        <dbReference type="EMBL" id="KAJ9584124.1"/>
    </source>
</evidence>
<dbReference type="SUPFAM" id="SSF57959">
    <property type="entry name" value="Leucine zipper domain"/>
    <property type="match status" value="1"/>
</dbReference>
<feature type="region of interest" description="Disordered" evidence="7">
    <location>
        <begin position="78"/>
        <end position="100"/>
    </location>
</feature>
<evidence type="ECO:0000256" key="6">
    <source>
        <dbReference type="ARBA" id="ARBA00040165"/>
    </source>
</evidence>
<keyword evidence="8" id="KW-0812">Transmembrane</keyword>
<comment type="caution">
    <text evidence="10">The sequence shown here is derived from an EMBL/GenBank/DDBJ whole genome shotgun (WGS) entry which is preliminary data.</text>
</comment>
<dbReference type="PANTHER" id="PTHR46542:SF1">
    <property type="entry name" value="X-BOX BINDING PROTEIN 1"/>
    <property type="match status" value="1"/>
</dbReference>
<dbReference type="InterPro" id="IPR004827">
    <property type="entry name" value="bZIP"/>
</dbReference>
<evidence type="ECO:0000259" key="9">
    <source>
        <dbReference type="PROSITE" id="PS50217"/>
    </source>
</evidence>
<evidence type="ECO:0000256" key="1">
    <source>
        <dbReference type="ARBA" id="ARBA00022843"/>
    </source>
</evidence>
<organism evidence="10 11">
    <name type="scientific">Diploptera punctata</name>
    <name type="common">Pacific beetle cockroach</name>
    <dbReference type="NCBI Taxonomy" id="6984"/>
    <lineage>
        <taxon>Eukaryota</taxon>
        <taxon>Metazoa</taxon>
        <taxon>Ecdysozoa</taxon>
        <taxon>Arthropoda</taxon>
        <taxon>Hexapoda</taxon>
        <taxon>Insecta</taxon>
        <taxon>Pterygota</taxon>
        <taxon>Neoptera</taxon>
        <taxon>Polyneoptera</taxon>
        <taxon>Dictyoptera</taxon>
        <taxon>Blattodea</taxon>
        <taxon>Blaberoidea</taxon>
        <taxon>Blaberidae</taxon>
        <taxon>Diplopterinae</taxon>
        <taxon>Diploptera</taxon>
    </lineage>
</organism>
<dbReference type="InterPro" id="IPR052470">
    <property type="entry name" value="ER_Stress-Reg_TF"/>
</dbReference>
<dbReference type="GO" id="GO:0000981">
    <property type="term" value="F:DNA-binding transcription factor activity, RNA polymerase II-specific"/>
    <property type="evidence" value="ECO:0007669"/>
    <property type="project" value="TreeGrafter"/>
</dbReference>
<keyword evidence="8" id="KW-1133">Transmembrane helix</keyword>
<dbReference type="AlphaFoldDB" id="A0AAD7ZNP1"/>
<dbReference type="InterPro" id="IPR046347">
    <property type="entry name" value="bZIP_sf"/>
</dbReference>
<evidence type="ECO:0000256" key="3">
    <source>
        <dbReference type="ARBA" id="ARBA00023125"/>
    </source>
</evidence>
<keyword evidence="2" id="KW-0805">Transcription regulation</keyword>
<dbReference type="CDD" id="cd14691">
    <property type="entry name" value="bZIP_XBP1"/>
    <property type="match status" value="1"/>
</dbReference>